<dbReference type="Proteomes" id="UP000887563">
    <property type="component" value="Unplaced"/>
</dbReference>
<dbReference type="AlphaFoldDB" id="A0A914NS93"/>
<accession>A0A914NS93</accession>
<keyword evidence="1" id="KW-0472">Membrane</keyword>
<organism evidence="2 3">
    <name type="scientific">Meloidogyne incognita</name>
    <name type="common">Southern root-knot nematode worm</name>
    <name type="synonym">Oxyuris incognita</name>
    <dbReference type="NCBI Taxonomy" id="6306"/>
    <lineage>
        <taxon>Eukaryota</taxon>
        <taxon>Metazoa</taxon>
        <taxon>Ecdysozoa</taxon>
        <taxon>Nematoda</taxon>
        <taxon>Chromadorea</taxon>
        <taxon>Rhabditida</taxon>
        <taxon>Tylenchina</taxon>
        <taxon>Tylenchomorpha</taxon>
        <taxon>Tylenchoidea</taxon>
        <taxon>Meloidogynidae</taxon>
        <taxon>Meloidogyninae</taxon>
        <taxon>Meloidogyne</taxon>
        <taxon>Meloidogyne incognita group</taxon>
    </lineage>
</organism>
<name>A0A914NS93_MELIC</name>
<evidence type="ECO:0000313" key="3">
    <source>
        <dbReference type="WBParaSite" id="Minc3s09808g43556"/>
    </source>
</evidence>
<feature type="transmembrane region" description="Helical" evidence="1">
    <location>
        <begin position="12"/>
        <end position="37"/>
    </location>
</feature>
<keyword evidence="2" id="KW-1185">Reference proteome</keyword>
<keyword evidence="1" id="KW-1133">Transmembrane helix</keyword>
<evidence type="ECO:0000256" key="1">
    <source>
        <dbReference type="SAM" id="Phobius"/>
    </source>
</evidence>
<keyword evidence="1" id="KW-0812">Transmembrane</keyword>
<protein>
    <submittedName>
        <fullName evidence="3">Uncharacterized protein</fullName>
    </submittedName>
</protein>
<evidence type="ECO:0000313" key="2">
    <source>
        <dbReference type="Proteomes" id="UP000887563"/>
    </source>
</evidence>
<reference evidence="3" key="1">
    <citation type="submission" date="2022-11" db="UniProtKB">
        <authorList>
            <consortium name="WormBaseParasite"/>
        </authorList>
    </citation>
    <scope>IDENTIFICATION</scope>
</reference>
<dbReference type="WBParaSite" id="Minc3s09808g43556">
    <property type="protein sequence ID" value="Minc3s09808g43556"/>
    <property type="gene ID" value="Minc3s09808g43556"/>
</dbReference>
<proteinExistence type="predicted"/>
<sequence length="119" mass="12787">MTKIQNNAASRFVAAPSLILTGTQALLLPVILSTLIVTRTIAVPAQKSVLVATQPKENIKRAFDSFGTPGFTGFDKRSFDSFTGSGFTGLDKRSFDSFVGKGFTGMDKRAFDSFVGQIN</sequence>